<dbReference type="Proteomes" id="UP000799421">
    <property type="component" value="Unassembled WGS sequence"/>
</dbReference>
<gene>
    <name evidence="2" type="ORF">K470DRAFT_219422</name>
</gene>
<evidence type="ECO:0000313" key="2">
    <source>
        <dbReference type="EMBL" id="KAF2859354.1"/>
    </source>
</evidence>
<feature type="domain" description="Polysaccharide biosynthesis" evidence="1">
    <location>
        <begin position="10"/>
        <end position="129"/>
    </location>
</feature>
<dbReference type="InterPro" id="IPR023139">
    <property type="entry name" value="PBDC1-like_dom_sf"/>
</dbReference>
<evidence type="ECO:0000313" key="3">
    <source>
        <dbReference type="Proteomes" id="UP000799421"/>
    </source>
</evidence>
<evidence type="ECO:0000259" key="1">
    <source>
        <dbReference type="Pfam" id="PF04669"/>
    </source>
</evidence>
<keyword evidence="3" id="KW-1185">Reference proteome</keyword>
<dbReference type="GO" id="GO:0005737">
    <property type="term" value="C:cytoplasm"/>
    <property type="evidence" value="ECO:0007669"/>
    <property type="project" value="TreeGrafter"/>
</dbReference>
<dbReference type="Gene3D" id="1.10.3560.10">
    <property type="entry name" value="yst0336 like domain"/>
    <property type="match status" value="1"/>
</dbReference>
<proteinExistence type="predicted"/>
<accession>A0A6A7BVW6</accession>
<organism evidence="2 3">
    <name type="scientific">Piedraia hortae CBS 480.64</name>
    <dbReference type="NCBI Taxonomy" id="1314780"/>
    <lineage>
        <taxon>Eukaryota</taxon>
        <taxon>Fungi</taxon>
        <taxon>Dikarya</taxon>
        <taxon>Ascomycota</taxon>
        <taxon>Pezizomycotina</taxon>
        <taxon>Dothideomycetes</taxon>
        <taxon>Dothideomycetidae</taxon>
        <taxon>Capnodiales</taxon>
        <taxon>Piedraiaceae</taxon>
        <taxon>Piedraia</taxon>
    </lineage>
</organism>
<dbReference type="Pfam" id="PF04669">
    <property type="entry name" value="PBDC1"/>
    <property type="match status" value="1"/>
</dbReference>
<dbReference type="PANTHER" id="PTHR13410">
    <property type="entry name" value="PROTEIN PBDC1"/>
    <property type="match status" value="1"/>
</dbReference>
<protein>
    <recommendedName>
        <fullName evidence="1">Polysaccharide biosynthesis domain-containing protein</fullName>
    </recommendedName>
</protein>
<dbReference type="InterPro" id="IPR021148">
    <property type="entry name" value="Polysacc_synth_dom"/>
</dbReference>
<feature type="non-terminal residue" evidence="2">
    <location>
        <position position="1"/>
    </location>
</feature>
<sequence length="150" mass="17074">PQNEYIRSLIAVAHMFTYWTLLSTIPASTLRLTKNDQLIYSSFLAMFPEYTPSEGLISENFLKDVYARIMWGAFGERVGGLVSKPGEKVLLRLDPKREYHIDNVTLVSKLQFCAVEGARCKAGLNEWVFRWVGKTRWKRGKGVNIDVGGE</sequence>
<dbReference type="InterPro" id="IPR008476">
    <property type="entry name" value="PBDC1_metazoa/fungi"/>
</dbReference>
<dbReference type="PANTHER" id="PTHR13410:SF9">
    <property type="entry name" value="PROTEIN PBDC1"/>
    <property type="match status" value="1"/>
</dbReference>
<reference evidence="2" key="1">
    <citation type="journal article" date="2020" name="Stud. Mycol.">
        <title>101 Dothideomycetes genomes: a test case for predicting lifestyles and emergence of pathogens.</title>
        <authorList>
            <person name="Haridas S."/>
            <person name="Albert R."/>
            <person name="Binder M."/>
            <person name="Bloem J."/>
            <person name="Labutti K."/>
            <person name="Salamov A."/>
            <person name="Andreopoulos B."/>
            <person name="Baker S."/>
            <person name="Barry K."/>
            <person name="Bills G."/>
            <person name="Bluhm B."/>
            <person name="Cannon C."/>
            <person name="Castanera R."/>
            <person name="Culley D."/>
            <person name="Daum C."/>
            <person name="Ezra D."/>
            <person name="Gonzalez J."/>
            <person name="Henrissat B."/>
            <person name="Kuo A."/>
            <person name="Liang C."/>
            <person name="Lipzen A."/>
            <person name="Lutzoni F."/>
            <person name="Magnuson J."/>
            <person name="Mondo S."/>
            <person name="Nolan M."/>
            <person name="Ohm R."/>
            <person name="Pangilinan J."/>
            <person name="Park H.-J."/>
            <person name="Ramirez L."/>
            <person name="Alfaro M."/>
            <person name="Sun H."/>
            <person name="Tritt A."/>
            <person name="Yoshinaga Y."/>
            <person name="Zwiers L.-H."/>
            <person name="Turgeon B."/>
            <person name="Goodwin S."/>
            <person name="Spatafora J."/>
            <person name="Crous P."/>
            <person name="Grigoriev I."/>
        </authorList>
    </citation>
    <scope>NUCLEOTIDE SEQUENCE</scope>
    <source>
        <strain evidence="2">CBS 480.64</strain>
    </source>
</reference>
<name>A0A6A7BVW6_9PEZI</name>
<dbReference type="EMBL" id="MU005994">
    <property type="protein sequence ID" value="KAF2859354.1"/>
    <property type="molecule type" value="Genomic_DNA"/>
</dbReference>
<dbReference type="AlphaFoldDB" id="A0A6A7BVW6"/>
<dbReference type="OrthoDB" id="10248897at2759"/>